<accession>A0A158GGG6</accession>
<dbReference type="OrthoDB" id="9006201at2"/>
<gene>
    <name evidence="1" type="ORF">AWB67_01299</name>
</gene>
<keyword evidence="2" id="KW-1185">Reference proteome</keyword>
<sequence length="112" mass="12200">MTINSEVASEPQESPPESLRTLAAHLERALDAGRNVVLMRRDAESFSVCLGNPENEDDKLKSLGTLTASTVNEILESTRAGANRLSVGDEEYRFFRSFTQIDNVGAVVFAPA</sequence>
<proteinExistence type="predicted"/>
<dbReference type="Proteomes" id="UP000054925">
    <property type="component" value="Unassembled WGS sequence"/>
</dbReference>
<dbReference type="EMBL" id="FCOL02000005">
    <property type="protein sequence ID" value="SAL31146.1"/>
    <property type="molecule type" value="Genomic_DNA"/>
</dbReference>
<evidence type="ECO:0000313" key="1">
    <source>
        <dbReference type="EMBL" id="SAL31146.1"/>
    </source>
</evidence>
<evidence type="ECO:0000313" key="2">
    <source>
        <dbReference type="Proteomes" id="UP000054925"/>
    </source>
</evidence>
<dbReference type="AlphaFoldDB" id="A0A158GGG6"/>
<reference evidence="1" key="1">
    <citation type="submission" date="2016-01" db="EMBL/GenBank/DDBJ databases">
        <authorList>
            <person name="Peeters C."/>
        </authorList>
    </citation>
    <scope>NUCLEOTIDE SEQUENCE [LARGE SCALE GENOMIC DNA]</scope>
    <source>
        <strain evidence="1">LMG 22937</strain>
    </source>
</reference>
<name>A0A158GGG6_9BURK</name>
<organism evidence="1 2">
    <name type="scientific">Caballeronia terrestris</name>
    <dbReference type="NCBI Taxonomy" id="1226301"/>
    <lineage>
        <taxon>Bacteria</taxon>
        <taxon>Pseudomonadati</taxon>
        <taxon>Pseudomonadota</taxon>
        <taxon>Betaproteobacteria</taxon>
        <taxon>Burkholderiales</taxon>
        <taxon>Burkholderiaceae</taxon>
        <taxon>Caballeronia</taxon>
    </lineage>
</organism>
<dbReference type="RefSeq" id="WP_087655512.1">
    <property type="nucleotide sequence ID" value="NZ_FCOL02000005.1"/>
</dbReference>
<protein>
    <submittedName>
        <fullName evidence="1">Uncharacterized protein</fullName>
    </submittedName>
</protein>
<comment type="caution">
    <text evidence="1">The sequence shown here is derived from an EMBL/GenBank/DDBJ whole genome shotgun (WGS) entry which is preliminary data.</text>
</comment>